<organism evidence="1 2">
    <name type="scientific">Gossypium laxum</name>
    <dbReference type="NCBI Taxonomy" id="34288"/>
    <lineage>
        <taxon>Eukaryota</taxon>
        <taxon>Viridiplantae</taxon>
        <taxon>Streptophyta</taxon>
        <taxon>Embryophyta</taxon>
        <taxon>Tracheophyta</taxon>
        <taxon>Spermatophyta</taxon>
        <taxon>Magnoliopsida</taxon>
        <taxon>eudicotyledons</taxon>
        <taxon>Gunneridae</taxon>
        <taxon>Pentapetalae</taxon>
        <taxon>rosids</taxon>
        <taxon>malvids</taxon>
        <taxon>Malvales</taxon>
        <taxon>Malvaceae</taxon>
        <taxon>Malvoideae</taxon>
        <taxon>Gossypium</taxon>
    </lineage>
</organism>
<keyword evidence="2" id="KW-1185">Reference proteome</keyword>
<name>A0A7J8ZC34_9ROSI</name>
<dbReference type="Gene3D" id="2.170.120.12">
    <property type="entry name" value="DNA-directed RNA polymerase, insert domain"/>
    <property type="match status" value="1"/>
</dbReference>
<dbReference type="AlphaFoldDB" id="A0A7J8ZC34"/>
<accession>A0A7J8ZC34</accession>
<comment type="caution">
    <text evidence="1">The sequence shown here is derived from an EMBL/GenBank/DDBJ whole genome shotgun (WGS) entry which is preliminary data.</text>
</comment>
<dbReference type="EMBL" id="JABEZV010000004">
    <property type="protein sequence ID" value="MBA0709407.1"/>
    <property type="molecule type" value="Genomic_DNA"/>
</dbReference>
<dbReference type="Proteomes" id="UP000593574">
    <property type="component" value="Unassembled WGS sequence"/>
</dbReference>
<protein>
    <submittedName>
        <fullName evidence="1">Uncharacterized protein</fullName>
    </submittedName>
</protein>
<evidence type="ECO:0000313" key="1">
    <source>
        <dbReference type="EMBL" id="MBA0709407.1"/>
    </source>
</evidence>
<gene>
    <name evidence="1" type="ORF">Golax_024442</name>
</gene>
<sequence>MNLKEIVLKGNLYETRNSFICAKGPGYVTAQDIILPPSMEIVDNTQHEMLFSRNMDKWNFNSKRSIS</sequence>
<reference evidence="1 2" key="1">
    <citation type="journal article" date="2019" name="Genome Biol. Evol.">
        <title>Insights into the evolution of the New World diploid cottons (Gossypium, subgenus Houzingenia) based on genome sequencing.</title>
        <authorList>
            <person name="Grover C.E."/>
            <person name="Arick M.A. 2nd"/>
            <person name="Thrash A."/>
            <person name="Conover J.L."/>
            <person name="Sanders W.S."/>
            <person name="Peterson D.G."/>
            <person name="Frelichowski J.E."/>
            <person name="Scheffler J.A."/>
            <person name="Scheffler B.E."/>
            <person name="Wendel J.F."/>
        </authorList>
    </citation>
    <scope>NUCLEOTIDE SEQUENCE [LARGE SCALE GENOMIC DNA]</scope>
    <source>
        <strain evidence="1">4</strain>
        <tissue evidence="1">Leaf</tissue>
    </source>
</reference>
<dbReference type="InterPro" id="IPR036643">
    <property type="entry name" value="RNApol_insert_sf"/>
</dbReference>
<proteinExistence type="predicted"/>
<dbReference type="SUPFAM" id="SSF56553">
    <property type="entry name" value="Insert subdomain of RNA polymerase alpha subunit"/>
    <property type="match status" value="1"/>
</dbReference>
<evidence type="ECO:0000313" key="2">
    <source>
        <dbReference type="Proteomes" id="UP000593574"/>
    </source>
</evidence>